<dbReference type="AlphaFoldDB" id="A0A4C1VHH5"/>
<organism evidence="2 3">
    <name type="scientific">Eumeta variegata</name>
    <name type="common">Bagworm moth</name>
    <name type="synonym">Eumeta japonica</name>
    <dbReference type="NCBI Taxonomy" id="151549"/>
    <lineage>
        <taxon>Eukaryota</taxon>
        <taxon>Metazoa</taxon>
        <taxon>Ecdysozoa</taxon>
        <taxon>Arthropoda</taxon>
        <taxon>Hexapoda</taxon>
        <taxon>Insecta</taxon>
        <taxon>Pterygota</taxon>
        <taxon>Neoptera</taxon>
        <taxon>Endopterygota</taxon>
        <taxon>Lepidoptera</taxon>
        <taxon>Glossata</taxon>
        <taxon>Ditrysia</taxon>
        <taxon>Tineoidea</taxon>
        <taxon>Psychidae</taxon>
        <taxon>Oiketicinae</taxon>
        <taxon>Eumeta</taxon>
    </lineage>
</organism>
<proteinExistence type="predicted"/>
<keyword evidence="1" id="KW-0812">Transmembrane</keyword>
<protein>
    <submittedName>
        <fullName evidence="2">Uncharacterized protein</fullName>
    </submittedName>
</protein>
<keyword evidence="1" id="KW-1133">Transmembrane helix</keyword>
<keyword evidence="3" id="KW-1185">Reference proteome</keyword>
<feature type="non-terminal residue" evidence="2">
    <location>
        <position position="90"/>
    </location>
</feature>
<dbReference type="EMBL" id="BGZK01000343">
    <property type="protein sequence ID" value="GBP38029.1"/>
    <property type="molecule type" value="Genomic_DNA"/>
</dbReference>
<gene>
    <name evidence="2" type="ORF">EVAR_95154_1</name>
</gene>
<sequence length="90" mass="10506">MYRQIHAGYTAGDKYRLVNIIVVQKKKGTSREVVRRLRTADCGRVMRENLFSIILIMTLIIVKRPAARSHVKTPARRPKRSLVMLMRLEE</sequence>
<evidence type="ECO:0000256" key="1">
    <source>
        <dbReference type="SAM" id="Phobius"/>
    </source>
</evidence>
<evidence type="ECO:0000313" key="3">
    <source>
        <dbReference type="Proteomes" id="UP000299102"/>
    </source>
</evidence>
<dbReference type="Proteomes" id="UP000299102">
    <property type="component" value="Unassembled WGS sequence"/>
</dbReference>
<accession>A0A4C1VHH5</accession>
<evidence type="ECO:0000313" key="2">
    <source>
        <dbReference type="EMBL" id="GBP38029.1"/>
    </source>
</evidence>
<keyword evidence="1" id="KW-0472">Membrane</keyword>
<feature type="transmembrane region" description="Helical" evidence="1">
    <location>
        <begin position="50"/>
        <end position="67"/>
    </location>
</feature>
<name>A0A4C1VHH5_EUMVA</name>
<reference evidence="2 3" key="1">
    <citation type="journal article" date="2019" name="Commun. Biol.">
        <title>The bagworm genome reveals a unique fibroin gene that provides high tensile strength.</title>
        <authorList>
            <person name="Kono N."/>
            <person name="Nakamura H."/>
            <person name="Ohtoshi R."/>
            <person name="Tomita M."/>
            <person name="Numata K."/>
            <person name="Arakawa K."/>
        </authorList>
    </citation>
    <scope>NUCLEOTIDE SEQUENCE [LARGE SCALE GENOMIC DNA]</scope>
</reference>
<comment type="caution">
    <text evidence="2">The sequence shown here is derived from an EMBL/GenBank/DDBJ whole genome shotgun (WGS) entry which is preliminary data.</text>
</comment>